<evidence type="ECO:0000256" key="2">
    <source>
        <dbReference type="SAM" id="Phobius"/>
    </source>
</evidence>
<dbReference type="InterPro" id="IPR032272">
    <property type="entry name" value="DUF4834"/>
</dbReference>
<keyword evidence="2" id="KW-1133">Transmembrane helix</keyword>
<dbReference type="STRING" id="1073327.SAMN04488108_3011"/>
<dbReference type="EMBL" id="FRXN01000004">
    <property type="protein sequence ID" value="SHO63846.1"/>
    <property type="molecule type" value="Genomic_DNA"/>
</dbReference>
<proteinExistence type="predicted"/>
<feature type="transmembrane region" description="Helical" evidence="2">
    <location>
        <begin position="6"/>
        <end position="26"/>
    </location>
</feature>
<name>A0A1M7ZGP4_9BACT</name>
<evidence type="ECO:0000256" key="1">
    <source>
        <dbReference type="SAM" id="MobiDB-lite"/>
    </source>
</evidence>
<dbReference type="Proteomes" id="UP000184609">
    <property type="component" value="Unassembled WGS sequence"/>
</dbReference>
<keyword evidence="2" id="KW-0472">Membrane</keyword>
<reference evidence="4" key="1">
    <citation type="submission" date="2016-12" db="EMBL/GenBank/DDBJ databases">
        <authorList>
            <person name="Varghese N."/>
            <person name="Submissions S."/>
        </authorList>
    </citation>
    <scope>NUCLEOTIDE SEQUENCE [LARGE SCALE GENOMIC DNA]</scope>
    <source>
        <strain evidence="4">DSM 25035</strain>
    </source>
</reference>
<evidence type="ECO:0000313" key="3">
    <source>
        <dbReference type="EMBL" id="SHO63846.1"/>
    </source>
</evidence>
<protein>
    <recommendedName>
        <fullName evidence="5">DUF4834 domain-containing protein</fullName>
    </recommendedName>
</protein>
<gene>
    <name evidence="3" type="ORF">SAMN04488108_3011</name>
</gene>
<dbReference type="OrthoDB" id="840298at2"/>
<evidence type="ECO:0008006" key="5">
    <source>
        <dbReference type="Google" id="ProtNLM"/>
    </source>
</evidence>
<accession>A0A1M7ZGP4</accession>
<organism evidence="3 4">
    <name type="scientific">Algoriphagus zhangzhouensis</name>
    <dbReference type="NCBI Taxonomy" id="1073327"/>
    <lineage>
        <taxon>Bacteria</taxon>
        <taxon>Pseudomonadati</taxon>
        <taxon>Bacteroidota</taxon>
        <taxon>Cytophagia</taxon>
        <taxon>Cytophagales</taxon>
        <taxon>Cyclobacteriaceae</taxon>
        <taxon>Algoriphagus</taxon>
    </lineage>
</organism>
<feature type="region of interest" description="Disordered" evidence="1">
    <location>
        <begin position="44"/>
        <end position="63"/>
    </location>
</feature>
<dbReference type="AlphaFoldDB" id="A0A1M7ZGP4"/>
<evidence type="ECO:0000313" key="4">
    <source>
        <dbReference type="Proteomes" id="UP000184609"/>
    </source>
</evidence>
<keyword evidence="4" id="KW-1185">Reference proteome</keyword>
<dbReference type="Pfam" id="PF16118">
    <property type="entry name" value="DUF4834"/>
    <property type="match status" value="1"/>
</dbReference>
<sequence length="88" mass="10132">MGGLLKFVVILLGIGWLLGQLLRYFLRSKLARFAQQVAEVEKEQRRAQQAQSRPKEDVNVDFVPDAHNAKKKKDIQGGEYIDYEEVKD</sequence>
<dbReference type="RefSeq" id="WP_073572644.1">
    <property type="nucleotide sequence ID" value="NZ_FRXN01000004.1"/>
</dbReference>
<keyword evidence="2" id="KW-0812">Transmembrane</keyword>